<proteinExistence type="predicted"/>
<evidence type="ECO:0000313" key="1">
    <source>
        <dbReference type="EMBL" id="KAK9524389.1"/>
    </source>
</evidence>
<sequence>MQSAWPFISSSSIWTPDDTTLIGLISGGDESAYRWETDHLVTWCSLNNLELNALKTAKDKGRLRRIIGSAERVIGCNLPSLQDCSLQGH</sequence>
<organism evidence="1 2">
    <name type="scientific">Zoarces viviparus</name>
    <name type="common">Viviparous eelpout</name>
    <name type="synonym">Blennius viviparus</name>
    <dbReference type="NCBI Taxonomy" id="48416"/>
    <lineage>
        <taxon>Eukaryota</taxon>
        <taxon>Metazoa</taxon>
        <taxon>Chordata</taxon>
        <taxon>Craniata</taxon>
        <taxon>Vertebrata</taxon>
        <taxon>Euteleostomi</taxon>
        <taxon>Actinopterygii</taxon>
        <taxon>Neopterygii</taxon>
        <taxon>Teleostei</taxon>
        <taxon>Neoteleostei</taxon>
        <taxon>Acanthomorphata</taxon>
        <taxon>Eupercaria</taxon>
        <taxon>Perciformes</taxon>
        <taxon>Cottioidei</taxon>
        <taxon>Zoarcales</taxon>
        <taxon>Zoarcidae</taxon>
        <taxon>Zoarcinae</taxon>
        <taxon>Zoarces</taxon>
    </lineage>
</organism>
<dbReference type="Proteomes" id="UP001488805">
    <property type="component" value="Unassembled WGS sequence"/>
</dbReference>
<dbReference type="AlphaFoldDB" id="A0AAW1ENR3"/>
<comment type="caution">
    <text evidence="1">The sequence shown here is derived from an EMBL/GenBank/DDBJ whole genome shotgun (WGS) entry which is preliminary data.</text>
</comment>
<dbReference type="EMBL" id="JBCEZU010000145">
    <property type="protein sequence ID" value="KAK9524389.1"/>
    <property type="molecule type" value="Genomic_DNA"/>
</dbReference>
<evidence type="ECO:0000313" key="2">
    <source>
        <dbReference type="Proteomes" id="UP001488805"/>
    </source>
</evidence>
<keyword evidence="2" id="KW-1185">Reference proteome</keyword>
<accession>A0AAW1ENR3</accession>
<name>A0AAW1ENR3_ZOAVI</name>
<protein>
    <submittedName>
        <fullName evidence="1">Uncharacterized protein</fullName>
    </submittedName>
</protein>
<gene>
    <name evidence="1" type="ORF">VZT92_016787</name>
</gene>
<reference evidence="1 2" key="1">
    <citation type="journal article" date="2024" name="Genome Biol. Evol.">
        <title>Chromosome-level genome assembly of the viviparous eelpout Zoarces viviparus.</title>
        <authorList>
            <person name="Fuhrmann N."/>
            <person name="Brasseur M.V."/>
            <person name="Bakowski C.E."/>
            <person name="Podsiadlowski L."/>
            <person name="Prost S."/>
            <person name="Krehenwinkel H."/>
            <person name="Mayer C."/>
        </authorList>
    </citation>
    <scope>NUCLEOTIDE SEQUENCE [LARGE SCALE GENOMIC DNA]</scope>
    <source>
        <strain evidence="1">NO-MEL_2022_Ind0_liver</strain>
    </source>
</reference>